<dbReference type="Proteomes" id="UP000664521">
    <property type="component" value="Unassembled WGS sequence"/>
</dbReference>
<dbReference type="Gene3D" id="1.25.40.10">
    <property type="entry name" value="Tetratricopeptide repeat domain"/>
    <property type="match status" value="1"/>
</dbReference>
<name>A0A8H3J589_9LECA</name>
<feature type="compositionally biased region" description="Basic residues" evidence="2">
    <location>
        <begin position="442"/>
        <end position="451"/>
    </location>
</feature>
<evidence type="ECO:0000313" key="4">
    <source>
        <dbReference type="Proteomes" id="UP000664521"/>
    </source>
</evidence>
<keyword evidence="1" id="KW-0175">Coiled coil</keyword>
<evidence type="ECO:0000256" key="2">
    <source>
        <dbReference type="SAM" id="MobiDB-lite"/>
    </source>
</evidence>
<feature type="region of interest" description="Disordered" evidence="2">
    <location>
        <begin position="477"/>
        <end position="515"/>
    </location>
</feature>
<sequence length="774" mass="88430">MATISDFISTLDYKLPSRQLLPSQSRSNEPLTAPQIRTLWLHALALFRPFDLRTEDSIMAHKHLLKHLIGDKTLSSPEQNITLTATDPRVTIADLLSRAHAPYVLFLYLNCGLIRAWLGEYRNATLYFHTAIHMDDRRSPSNTAALYYLLGCAYFMLEEWKHSRKSFERCLLCFRNDWGTKPAELELVMAAPWVSTLNRHENGARSTVKNERRLESEFMYRVFIPCPEEDKREMPKSVNHKDKEWDEWVLERTSVETNLIAARTKSGKRRGNRHENGDEQIEIIGLPGGVLFWPVEISNPTAANPSDTRSSFEAAIPTEQPTPCPPPHPQLPEHKAPAWNEETQSFEPYLPSTATRFHTPFPLSHLHESPSCMPRHPKSSWVHTEFELPIPPHTHGGSRHFDRDIIAPSDYDYSPPLTQESSLLDYYMNPHSADFALDRQSSKKMSKKERNRQRLERAAKGRLSARGEALAVLVGRREGESEGKSSNSRFKGLMRRSVASLRRGSKPENEVEEKLRRRSKRNVVQEGNRAEVRNILNVANELAAEGLVVENAIEEDDDVEEAPDGRARLRDREVQSFREGNSAKARKMLGLGYEFATDRLSVKTAVEKYDKKVKELSEETEEVKKLRAKKAVVSNAKVRRVLGLEDGFQAGELSARRAIEEEYEKMRELFEDEEHDEMDLRERELGVSRAKARKMLGLSYGLTGQGSLSPRSVREEDYNEEEMEEWSEYDDEGVEGWVEEPREEEETGVLEVEAEESLAGLGDGGTLLPRAYKP</sequence>
<dbReference type="AlphaFoldDB" id="A0A8H3J589"/>
<dbReference type="SMART" id="SM00028">
    <property type="entry name" value="TPR"/>
    <property type="match status" value="2"/>
</dbReference>
<evidence type="ECO:0000256" key="1">
    <source>
        <dbReference type="SAM" id="Coils"/>
    </source>
</evidence>
<accession>A0A8H3J589</accession>
<feature type="compositionally biased region" description="Acidic residues" evidence="2">
    <location>
        <begin position="717"/>
        <end position="756"/>
    </location>
</feature>
<feature type="compositionally biased region" description="Basic and acidic residues" evidence="2">
    <location>
        <begin position="505"/>
        <end position="515"/>
    </location>
</feature>
<keyword evidence="4" id="KW-1185">Reference proteome</keyword>
<gene>
    <name evidence="3" type="ORF">HETSPECPRED_002682</name>
</gene>
<feature type="region of interest" description="Disordered" evidence="2">
    <location>
        <begin position="437"/>
        <end position="462"/>
    </location>
</feature>
<dbReference type="InterPro" id="IPR011990">
    <property type="entry name" value="TPR-like_helical_dom_sf"/>
</dbReference>
<feature type="coiled-coil region" evidence="1">
    <location>
        <begin position="606"/>
        <end position="676"/>
    </location>
</feature>
<feature type="region of interest" description="Disordered" evidence="2">
    <location>
        <begin position="705"/>
        <end position="774"/>
    </location>
</feature>
<dbReference type="InterPro" id="IPR019734">
    <property type="entry name" value="TPR_rpt"/>
</dbReference>
<comment type="caution">
    <text evidence="3">The sequence shown here is derived from an EMBL/GenBank/DDBJ whole genome shotgun (WGS) entry which is preliminary data.</text>
</comment>
<dbReference type="OrthoDB" id="5419799at2759"/>
<proteinExistence type="predicted"/>
<evidence type="ECO:0000313" key="3">
    <source>
        <dbReference type="EMBL" id="CAF9940929.1"/>
    </source>
</evidence>
<dbReference type="EMBL" id="CAJPDS010000168">
    <property type="protein sequence ID" value="CAF9940929.1"/>
    <property type="molecule type" value="Genomic_DNA"/>
</dbReference>
<protein>
    <submittedName>
        <fullName evidence="3">Uncharacterized protein</fullName>
    </submittedName>
</protein>
<reference evidence="3" key="1">
    <citation type="submission" date="2021-03" db="EMBL/GenBank/DDBJ databases">
        <authorList>
            <person name="Tagirdzhanova G."/>
        </authorList>
    </citation>
    <scope>NUCLEOTIDE SEQUENCE</scope>
</reference>
<organism evidence="3 4">
    <name type="scientific">Heterodermia speciosa</name>
    <dbReference type="NCBI Taxonomy" id="116794"/>
    <lineage>
        <taxon>Eukaryota</taxon>
        <taxon>Fungi</taxon>
        <taxon>Dikarya</taxon>
        <taxon>Ascomycota</taxon>
        <taxon>Pezizomycotina</taxon>
        <taxon>Lecanoromycetes</taxon>
        <taxon>OSLEUM clade</taxon>
        <taxon>Lecanoromycetidae</taxon>
        <taxon>Caliciales</taxon>
        <taxon>Physciaceae</taxon>
        <taxon>Heterodermia</taxon>
    </lineage>
</organism>
<dbReference type="SUPFAM" id="SSF48452">
    <property type="entry name" value="TPR-like"/>
    <property type="match status" value="1"/>
</dbReference>